<dbReference type="InterPro" id="IPR046624">
    <property type="entry name" value="CSS2_C"/>
</dbReference>
<organism evidence="2 3">
    <name type="scientific">Aspergillus saccharolyticus JOP 1030-1</name>
    <dbReference type="NCBI Taxonomy" id="1450539"/>
    <lineage>
        <taxon>Eukaryota</taxon>
        <taxon>Fungi</taxon>
        <taxon>Dikarya</taxon>
        <taxon>Ascomycota</taxon>
        <taxon>Pezizomycotina</taxon>
        <taxon>Eurotiomycetes</taxon>
        <taxon>Eurotiomycetidae</taxon>
        <taxon>Eurotiales</taxon>
        <taxon>Aspergillaceae</taxon>
        <taxon>Aspergillus</taxon>
        <taxon>Aspergillus subgen. Circumdati</taxon>
    </lineage>
</organism>
<evidence type="ECO:0000313" key="2">
    <source>
        <dbReference type="EMBL" id="PYH44427.1"/>
    </source>
</evidence>
<dbReference type="GeneID" id="37080903"/>
<sequence>MGPARSLIDIHRNLLVQEPRSLASISRGINLHSLVRETLEALPTYLTRRERKEALYKAVEKAPIFLSAVRLCYPSIASHSYPLFNLPDSAPCWSLKHALLVVVVFQSWSPPSAGSMLLIKASILTLSLFSGLSSAQPSTPPSDGDGLQLIDGQRLPDFWYAYDLDDASALALPSLEAAYEQNPNLTTNNLAVREPVQVCESSLSRMSQCSTIAGFAFTTTASIAAAIWAWSHQKDCTYHSGTIEGWQYEFHATGRNCDTTAQQKTIQGAIYHYLTAIEGNTVCGTQCLSLKHGGSYAGYLKIGKVGVFDSAAYCGPTLHFENCASGGVNSF</sequence>
<name>A0A318ZCY8_9EURO</name>
<protein>
    <recommendedName>
        <fullName evidence="1">Secreted protein CSS2 C-terminal domain-containing protein</fullName>
    </recommendedName>
</protein>
<accession>A0A318ZCY8</accession>
<dbReference type="RefSeq" id="XP_025430409.1">
    <property type="nucleotide sequence ID" value="XM_025579674.1"/>
</dbReference>
<feature type="domain" description="Secreted protein CSS2 C-terminal" evidence="1">
    <location>
        <begin position="186"/>
        <end position="313"/>
    </location>
</feature>
<dbReference type="AlphaFoldDB" id="A0A318ZCY8"/>
<keyword evidence="3" id="KW-1185">Reference proteome</keyword>
<reference evidence="2 3" key="1">
    <citation type="submission" date="2016-12" db="EMBL/GenBank/DDBJ databases">
        <title>The genomes of Aspergillus section Nigri reveals drivers in fungal speciation.</title>
        <authorList>
            <consortium name="DOE Joint Genome Institute"/>
            <person name="Vesth T.C."/>
            <person name="Nybo J."/>
            <person name="Theobald S."/>
            <person name="Brandl J."/>
            <person name="Frisvad J.C."/>
            <person name="Nielsen K.F."/>
            <person name="Lyhne E.K."/>
            <person name="Kogle M.E."/>
            <person name="Kuo A."/>
            <person name="Riley R."/>
            <person name="Clum A."/>
            <person name="Nolan M."/>
            <person name="Lipzen A."/>
            <person name="Salamov A."/>
            <person name="Henrissat B."/>
            <person name="Wiebenga A."/>
            <person name="De Vries R.P."/>
            <person name="Grigoriev I.V."/>
            <person name="Mortensen U.H."/>
            <person name="Andersen M.R."/>
            <person name="Baker S.E."/>
        </authorList>
    </citation>
    <scope>NUCLEOTIDE SEQUENCE [LARGE SCALE GENOMIC DNA]</scope>
    <source>
        <strain evidence="2 3">JOP 1030-1</strain>
    </source>
</reference>
<evidence type="ECO:0000313" key="3">
    <source>
        <dbReference type="Proteomes" id="UP000248349"/>
    </source>
</evidence>
<dbReference type="Pfam" id="PF20521">
    <property type="entry name" value="DUF6736"/>
    <property type="match status" value="1"/>
</dbReference>
<dbReference type="OrthoDB" id="5059029at2759"/>
<gene>
    <name evidence="2" type="ORF">BP01DRAFT_424200</name>
</gene>
<proteinExistence type="predicted"/>
<evidence type="ECO:0000259" key="1">
    <source>
        <dbReference type="Pfam" id="PF20521"/>
    </source>
</evidence>
<dbReference type="Proteomes" id="UP000248349">
    <property type="component" value="Unassembled WGS sequence"/>
</dbReference>
<dbReference type="EMBL" id="KZ821237">
    <property type="protein sequence ID" value="PYH44427.1"/>
    <property type="molecule type" value="Genomic_DNA"/>
</dbReference>